<dbReference type="Gene3D" id="3.30.420.10">
    <property type="entry name" value="Ribonuclease H-like superfamily/Ribonuclease H"/>
    <property type="match status" value="1"/>
</dbReference>
<dbReference type="InterPro" id="IPR036397">
    <property type="entry name" value="RNaseH_sf"/>
</dbReference>
<sequence>MPYEIVFDIETQNTFADVNNDFKKLLISCVSIYRSDTDSYHSFEEKELGQLWPILEKCDRLIGFNSGHFDIPVLNNYYSGDLSKFPHLDIMDSVKEALGIRLKLADIAAATLDNVTKSADGLQAIRWWKEGKIEEIKKYCEQDVRVTKELYDFGLANNQLFYKSFKGEVLPFAVNFKPPATVAQAINYTLPF</sequence>
<name>A0A1F6NW26_9BACT</name>
<dbReference type="InterPro" id="IPR012337">
    <property type="entry name" value="RNaseH-like_sf"/>
</dbReference>
<protein>
    <recommendedName>
        <fullName evidence="1">YprB ribonuclease H-like domain-containing protein</fullName>
    </recommendedName>
</protein>
<dbReference type="EMBL" id="MFQZ01000005">
    <property type="protein sequence ID" value="OGH88152.1"/>
    <property type="molecule type" value="Genomic_DNA"/>
</dbReference>
<dbReference type="AlphaFoldDB" id="A0A1F6NW26"/>
<accession>A0A1F6NW26</accession>
<evidence type="ECO:0000313" key="2">
    <source>
        <dbReference type="EMBL" id="OGH88152.1"/>
    </source>
</evidence>
<proteinExistence type="predicted"/>
<comment type="caution">
    <text evidence="2">The sequence shown here is derived from an EMBL/GenBank/DDBJ whole genome shotgun (WGS) entry which is preliminary data.</text>
</comment>
<dbReference type="Proteomes" id="UP000177907">
    <property type="component" value="Unassembled WGS sequence"/>
</dbReference>
<dbReference type="STRING" id="1798704.A3J93_00210"/>
<feature type="domain" description="YprB ribonuclease H-like" evidence="1">
    <location>
        <begin position="6"/>
        <end position="152"/>
    </location>
</feature>
<dbReference type="Pfam" id="PF13482">
    <property type="entry name" value="RNase_H_2"/>
    <property type="match status" value="1"/>
</dbReference>
<reference evidence="2 3" key="1">
    <citation type="journal article" date="2016" name="Nat. Commun.">
        <title>Thousands of microbial genomes shed light on interconnected biogeochemical processes in an aquifer system.</title>
        <authorList>
            <person name="Anantharaman K."/>
            <person name="Brown C.T."/>
            <person name="Hug L.A."/>
            <person name="Sharon I."/>
            <person name="Castelle C.J."/>
            <person name="Probst A.J."/>
            <person name="Thomas B.C."/>
            <person name="Singh A."/>
            <person name="Wilkins M.J."/>
            <person name="Karaoz U."/>
            <person name="Brodie E.L."/>
            <person name="Williams K.H."/>
            <person name="Hubbard S.S."/>
            <person name="Banfield J.F."/>
        </authorList>
    </citation>
    <scope>NUCLEOTIDE SEQUENCE [LARGE SCALE GENOMIC DNA]</scope>
</reference>
<dbReference type="InterPro" id="IPR038720">
    <property type="entry name" value="YprB_RNase_H-like_dom"/>
</dbReference>
<organism evidence="2 3">
    <name type="scientific">Candidatus Magasanikbacteria bacterium RIFOXYC2_FULL_42_28</name>
    <dbReference type="NCBI Taxonomy" id="1798704"/>
    <lineage>
        <taxon>Bacteria</taxon>
        <taxon>Candidatus Magasanikiibacteriota</taxon>
    </lineage>
</organism>
<evidence type="ECO:0000313" key="3">
    <source>
        <dbReference type="Proteomes" id="UP000177907"/>
    </source>
</evidence>
<dbReference type="GO" id="GO:0003676">
    <property type="term" value="F:nucleic acid binding"/>
    <property type="evidence" value="ECO:0007669"/>
    <property type="project" value="InterPro"/>
</dbReference>
<evidence type="ECO:0000259" key="1">
    <source>
        <dbReference type="Pfam" id="PF13482"/>
    </source>
</evidence>
<dbReference type="SUPFAM" id="SSF53098">
    <property type="entry name" value="Ribonuclease H-like"/>
    <property type="match status" value="1"/>
</dbReference>
<gene>
    <name evidence="2" type="ORF">A3J93_00210</name>
</gene>